<dbReference type="Proteomes" id="UP001054945">
    <property type="component" value="Unassembled WGS sequence"/>
</dbReference>
<reference evidence="1 2" key="1">
    <citation type="submission" date="2021-06" db="EMBL/GenBank/DDBJ databases">
        <title>Caerostris extrusa draft genome.</title>
        <authorList>
            <person name="Kono N."/>
            <person name="Arakawa K."/>
        </authorList>
    </citation>
    <scope>NUCLEOTIDE SEQUENCE [LARGE SCALE GENOMIC DNA]</scope>
</reference>
<proteinExistence type="predicted"/>
<sequence>MTRWFESFTPCYNSALNGRLIRFPPCLSNAIETGTCSIGNGGLVWQVAVSGAGIVQSDCLIDEGAFAAKGATVQWADGILTATFQVMDW</sequence>
<comment type="caution">
    <text evidence="1">The sequence shown here is derived from an EMBL/GenBank/DDBJ whole genome shotgun (WGS) entry which is preliminary data.</text>
</comment>
<keyword evidence="2" id="KW-1185">Reference proteome</keyword>
<organism evidence="1 2">
    <name type="scientific">Caerostris extrusa</name>
    <name type="common">Bark spider</name>
    <name type="synonym">Caerostris bankana</name>
    <dbReference type="NCBI Taxonomy" id="172846"/>
    <lineage>
        <taxon>Eukaryota</taxon>
        <taxon>Metazoa</taxon>
        <taxon>Ecdysozoa</taxon>
        <taxon>Arthropoda</taxon>
        <taxon>Chelicerata</taxon>
        <taxon>Arachnida</taxon>
        <taxon>Araneae</taxon>
        <taxon>Araneomorphae</taxon>
        <taxon>Entelegynae</taxon>
        <taxon>Araneoidea</taxon>
        <taxon>Araneidae</taxon>
        <taxon>Caerostris</taxon>
    </lineage>
</organism>
<accession>A0AAV4NKL1</accession>
<dbReference type="AlphaFoldDB" id="A0AAV4NKL1"/>
<name>A0AAV4NKL1_CAEEX</name>
<evidence type="ECO:0000313" key="1">
    <source>
        <dbReference type="EMBL" id="GIX85344.1"/>
    </source>
</evidence>
<gene>
    <name evidence="1" type="ORF">CEXT_179851</name>
</gene>
<dbReference type="EMBL" id="BPLR01003509">
    <property type="protein sequence ID" value="GIX85344.1"/>
    <property type="molecule type" value="Genomic_DNA"/>
</dbReference>
<protein>
    <submittedName>
        <fullName evidence="1">Uncharacterized protein</fullName>
    </submittedName>
</protein>
<evidence type="ECO:0000313" key="2">
    <source>
        <dbReference type="Proteomes" id="UP001054945"/>
    </source>
</evidence>